<protein>
    <submittedName>
        <fullName evidence="2">Membrane protein</fullName>
    </submittedName>
</protein>
<feature type="transmembrane region" description="Helical" evidence="1">
    <location>
        <begin position="82"/>
        <end position="98"/>
    </location>
</feature>
<feature type="transmembrane region" description="Helical" evidence="1">
    <location>
        <begin position="110"/>
        <end position="127"/>
    </location>
</feature>
<evidence type="ECO:0000256" key="1">
    <source>
        <dbReference type="SAM" id="Phobius"/>
    </source>
</evidence>
<feature type="transmembrane region" description="Helical" evidence="1">
    <location>
        <begin position="53"/>
        <end position="76"/>
    </location>
</feature>
<proteinExistence type="predicted"/>
<evidence type="ECO:0000313" key="3">
    <source>
        <dbReference type="Proteomes" id="UP000184334"/>
    </source>
</evidence>
<keyword evidence="3" id="KW-1185">Reference proteome</keyword>
<organism evidence="2 3">
    <name type="scientific">Marinitoga hydrogenitolerans (strain DSM 16785 / JCM 12826 / AT1271)</name>
    <dbReference type="NCBI Taxonomy" id="1122195"/>
    <lineage>
        <taxon>Bacteria</taxon>
        <taxon>Thermotogati</taxon>
        <taxon>Thermotogota</taxon>
        <taxon>Thermotogae</taxon>
        <taxon>Petrotogales</taxon>
        <taxon>Petrotogaceae</taxon>
        <taxon>Marinitoga</taxon>
    </lineage>
</organism>
<feature type="transmembrane region" description="Helical" evidence="1">
    <location>
        <begin position="215"/>
        <end position="248"/>
    </location>
</feature>
<feature type="transmembrane region" description="Helical" evidence="1">
    <location>
        <begin position="139"/>
        <end position="170"/>
    </location>
</feature>
<dbReference type="RefSeq" id="WP_200782271.1">
    <property type="nucleotide sequence ID" value="NZ_FQUI01000003.1"/>
</dbReference>
<gene>
    <name evidence="2" type="ORF">SAMN02745164_00361</name>
</gene>
<sequence>MKDFILGIIMGIAELLPGISGGTIAAISGRYEIILKAASDIVSLKWTKESLKIITFLIIGMGMSIILLSKVLSYLFNKYPEYSYGIFAGLIIGGLIYLLNQIDFKKKSNLSIITITFFIAFLLLNFAKSIESTTGNINFWYLMFGGVVAVSVMVLPGVSGSSMLLIMGLYKPVINAVSNMNFNILIPVAIGIFLGLIFIIKLLEGLMEKFREHVMSFLIGLTLAGMVTIFPITSKWLTYIFFIIGIFLSHYLEKILKE</sequence>
<dbReference type="PANTHER" id="PTHR37308:SF1">
    <property type="entry name" value="POLYPRENYL-PHOSPHATE TRANSPORTER"/>
    <property type="match status" value="1"/>
</dbReference>
<dbReference type="Pfam" id="PF04018">
    <property type="entry name" value="VCA0040-like"/>
    <property type="match status" value="1"/>
</dbReference>
<name>A0A1M4T4B2_MARH1</name>
<feature type="transmembrane region" description="Helical" evidence="1">
    <location>
        <begin position="6"/>
        <end position="27"/>
    </location>
</feature>
<dbReference type="STRING" id="1122195.SAMN02745164_00361"/>
<dbReference type="AlphaFoldDB" id="A0A1M4T4B2"/>
<feature type="transmembrane region" description="Helical" evidence="1">
    <location>
        <begin position="182"/>
        <end position="203"/>
    </location>
</feature>
<accession>A0A1M4T4B2</accession>
<dbReference type="EMBL" id="FQUI01000003">
    <property type="protein sequence ID" value="SHE39188.1"/>
    <property type="molecule type" value="Genomic_DNA"/>
</dbReference>
<keyword evidence="1" id="KW-1133">Transmembrane helix</keyword>
<keyword evidence="1" id="KW-0812">Transmembrane</keyword>
<comment type="caution">
    <text evidence="2">The sequence shown here is derived from an EMBL/GenBank/DDBJ whole genome shotgun (WGS) entry which is preliminary data.</text>
</comment>
<reference evidence="2" key="1">
    <citation type="submission" date="2016-11" db="EMBL/GenBank/DDBJ databases">
        <authorList>
            <person name="Varghese N."/>
            <person name="Submissions S."/>
        </authorList>
    </citation>
    <scope>NUCLEOTIDE SEQUENCE [LARGE SCALE GENOMIC DNA]</scope>
    <source>
        <strain evidence="2">DSM 16785</strain>
    </source>
</reference>
<keyword evidence="1" id="KW-0472">Membrane</keyword>
<dbReference type="Proteomes" id="UP000184334">
    <property type="component" value="Unassembled WGS sequence"/>
</dbReference>
<dbReference type="InterPro" id="IPR007163">
    <property type="entry name" value="VCA0040-like"/>
</dbReference>
<evidence type="ECO:0000313" key="2">
    <source>
        <dbReference type="EMBL" id="SHE39188.1"/>
    </source>
</evidence>
<dbReference type="PANTHER" id="PTHR37308">
    <property type="entry name" value="INTEGRAL MEMBRANE PROTEIN"/>
    <property type="match status" value="1"/>
</dbReference>